<sequence length="134" mass="15291">MRLGRFGEQLIAWVEKPCTLTIAIAGASELRVAGILRPYFSLRSMRGWALVPPQQHGGFETMRLTPLEFADATVRVVTGEGAQRRLRFALDRRAIFTLERDHAPFTGPPRAVRETRYLYSGGRRRPIPEPWMLQ</sequence>
<gene>
    <name evidence="1" type="ORF">WPS_20830</name>
</gene>
<dbReference type="KEGG" id="vab:WPS_20830"/>
<accession>A0AAN2CAP1</accession>
<keyword evidence="2" id="KW-1185">Reference proteome</keyword>
<protein>
    <submittedName>
        <fullName evidence="1">Uncharacterized protein</fullName>
    </submittedName>
</protein>
<evidence type="ECO:0000313" key="2">
    <source>
        <dbReference type="Proteomes" id="UP001317532"/>
    </source>
</evidence>
<dbReference type="EMBL" id="AP025523">
    <property type="protein sequence ID" value="BDE06807.1"/>
    <property type="molecule type" value="Genomic_DNA"/>
</dbReference>
<organism evidence="1 2">
    <name type="scientific">Vulcanimicrobium alpinum</name>
    <dbReference type="NCBI Taxonomy" id="3016050"/>
    <lineage>
        <taxon>Bacteria</taxon>
        <taxon>Bacillati</taxon>
        <taxon>Vulcanimicrobiota</taxon>
        <taxon>Vulcanimicrobiia</taxon>
        <taxon>Vulcanimicrobiales</taxon>
        <taxon>Vulcanimicrobiaceae</taxon>
        <taxon>Vulcanimicrobium</taxon>
    </lineage>
</organism>
<name>A0AAN2CAP1_UNVUL</name>
<evidence type="ECO:0000313" key="1">
    <source>
        <dbReference type="EMBL" id="BDE06807.1"/>
    </source>
</evidence>
<dbReference type="Proteomes" id="UP001317532">
    <property type="component" value="Chromosome"/>
</dbReference>
<reference evidence="1 2" key="1">
    <citation type="journal article" date="2022" name="ISME Commun">
        <title>Vulcanimicrobium alpinus gen. nov. sp. nov., the first cultivated representative of the candidate phylum 'Eremiobacterota', is a metabolically versatile aerobic anoxygenic phototroph.</title>
        <authorList>
            <person name="Yabe S."/>
            <person name="Muto K."/>
            <person name="Abe K."/>
            <person name="Yokota A."/>
            <person name="Staudigel H."/>
            <person name="Tebo B.M."/>
        </authorList>
    </citation>
    <scope>NUCLEOTIDE SEQUENCE [LARGE SCALE GENOMIC DNA]</scope>
    <source>
        <strain evidence="1 2">WC8-2</strain>
    </source>
</reference>
<proteinExistence type="predicted"/>
<dbReference type="AlphaFoldDB" id="A0AAN2CAP1"/>